<gene>
    <name evidence="8" type="ORF">TJEJU_2456</name>
</gene>
<feature type="domain" description="Fe2OG dioxygenase" evidence="7">
    <location>
        <begin position="87"/>
        <end position="179"/>
    </location>
</feature>
<reference evidence="8 9" key="1">
    <citation type="submission" date="2017-07" db="EMBL/GenBank/DDBJ databases">
        <authorList>
            <person name="Sun Z.S."/>
            <person name="Albrecht U."/>
            <person name="Echele G."/>
            <person name="Lee C.C."/>
        </authorList>
    </citation>
    <scope>NUCLEOTIDE SEQUENCE [LARGE SCALE GENOMIC DNA]</scope>
    <source>
        <strain evidence="9">type strain: KCTC 22618</strain>
    </source>
</reference>
<dbReference type="Pfam" id="PF13640">
    <property type="entry name" value="2OG-FeII_Oxy_3"/>
    <property type="match status" value="1"/>
</dbReference>
<dbReference type="GO" id="GO:0005506">
    <property type="term" value="F:iron ion binding"/>
    <property type="evidence" value="ECO:0007669"/>
    <property type="project" value="InterPro"/>
</dbReference>
<dbReference type="InterPro" id="IPR005123">
    <property type="entry name" value="Oxoglu/Fe-dep_dioxygenase_dom"/>
</dbReference>
<dbReference type="OrthoDB" id="269774at2"/>
<name>A0A238UAD4_9FLAO</name>
<dbReference type="PANTHER" id="PTHR10869">
    <property type="entry name" value="PROLYL 4-HYDROXYLASE ALPHA SUBUNIT"/>
    <property type="match status" value="1"/>
</dbReference>
<dbReference type="InterPro" id="IPR044862">
    <property type="entry name" value="Pro_4_hyd_alph_FE2OG_OXY"/>
</dbReference>
<dbReference type="KEGG" id="tje:TJEJU_2456"/>
<evidence type="ECO:0000256" key="6">
    <source>
        <dbReference type="ARBA" id="ARBA00023004"/>
    </source>
</evidence>
<evidence type="ECO:0000256" key="3">
    <source>
        <dbReference type="ARBA" id="ARBA00022896"/>
    </source>
</evidence>
<dbReference type="GO" id="GO:0031418">
    <property type="term" value="F:L-ascorbic acid binding"/>
    <property type="evidence" value="ECO:0007669"/>
    <property type="project" value="UniProtKB-KW"/>
</dbReference>
<keyword evidence="5" id="KW-0560">Oxidoreductase</keyword>
<dbReference type="AlphaFoldDB" id="A0A238UAD4"/>
<evidence type="ECO:0000259" key="7">
    <source>
        <dbReference type="PROSITE" id="PS51471"/>
    </source>
</evidence>
<dbReference type="Gene3D" id="2.60.120.620">
    <property type="entry name" value="q2cbj1_9rhob like domain"/>
    <property type="match status" value="1"/>
</dbReference>
<dbReference type="Proteomes" id="UP000215214">
    <property type="component" value="Chromosome TJEJU"/>
</dbReference>
<evidence type="ECO:0000256" key="4">
    <source>
        <dbReference type="ARBA" id="ARBA00022964"/>
    </source>
</evidence>
<protein>
    <submittedName>
        <fullName evidence="8">Oxidoreductase, 2OG-Fe(II) oxygenase family protein</fullName>
    </submittedName>
</protein>
<dbReference type="SMART" id="SM00702">
    <property type="entry name" value="P4Hc"/>
    <property type="match status" value="1"/>
</dbReference>
<organism evidence="8 9">
    <name type="scientific">Tenacibaculum jejuense</name>
    <dbReference type="NCBI Taxonomy" id="584609"/>
    <lineage>
        <taxon>Bacteria</taxon>
        <taxon>Pseudomonadati</taxon>
        <taxon>Bacteroidota</taxon>
        <taxon>Flavobacteriia</taxon>
        <taxon>Flavobacteriales</taxon>
        <taxon>Flavobacteriaceae</taxon>
        <taxon>Tenacibaculum</taxon>
    </lineage>
</organism>
<dbReference type="PANTHER" id="PTHR10869:SF236">
    <property type="entry name" value="PROLYL 4-HYDROXYLASE ALPHA SUBUNIT DOMAIN-CONTAINING PROTEIN"/>
    <property type="match status" value="1"/>
</dbReference>
<dbReference type="GO" id="GO:0004656">
    <property type="term" value="F:procollagen-proline 4-dioxygenase activity"/>
    <property type="evidence" value="ECO:0007669"/>
    <property type="project" value="TreeGrafter"/>
</dbReference>
<keyword evidence="4" id="KW-0223">Dioxygenase</keyword>
<keyword evidence="2" id="KW-0479">Metal-binding</keyword>
<dbReference type="InterPro" id="IPR045054">
    <property type="entry name" value="P4HA-like"/>
</dbReference>
<keyword evidence="6" id="KW-0408">Iron</keyword>
<proteinExistence type="predicted"/>
<evidence type="ECO:0000256" key="2">
    <source>
        <dbReference type="ARBA" id="ARBA00022723"/>
    </source>
</evidence>
<sequence>MKKINVHDEIFLIENFLSEEECFEYLLKYQTVEFEEAKISVDGNQVMNKGVRNNDRYLFFDESLGKDFWNRLQDFIPKQVGFYEGIGLNEMFRVYKYTKGQRFKMHIDGSYRRNLEEQSLYSFLIYLNDDFEGGETAFRNIGTVKPKKGTALVFRHRLRHEGKELISGVKYVLRTDVMYRRV</sequence>
<dbReference type="RefSeq" id="WP_095072472.1">
    <property type="nucleotide sequence ID" value="NZ_LT899436.1"/>
</dbReference>
<comment type="cofactor">
    <cofactor evidence="1">
        <name>L-ascorbate</name>
        <dbReference type="ChEBI" id="CHEBI:38290"/>
    </cofactor>
</comment>
<dbReference type="EMBL" id="LT899436">
    <property type="protein sequence ID" value="SNR16141.1"/>
    <property type="molecule type" value="Genomic_DNA"/>
</dbReference>
<evidence type="ECO:0000256" key="1">
    <source>
        <dbReference type="ARBA" id="ARBA00001961"/>
    </source>
</evidence>
<keyword evidence="9" id="KW-1185">Reference proteome</keyword>
<accession>A0A238UAD4</accession>
<dbReference type="PROSITE" id="PS51471">
    <property type="entry name" value="FE2OG_OXY"/>
    <property type="match status" value="1"/>
</dbReference>
<evidence type="ECO:0000313" key="8">
    <source>
        <dbReference type="EMBL" id="SNR16141.1"/>
    </source>
</evidence>
<evidence type="ECO:0000313" key="9">
    <source>
        <dbReference type="Proteomes" id="UP000215214"/>
    </source>
</evidence>
<dbReference type="InterPro" id="IPR006620">
    <property type="entry name" value="Pro_4_hyd_alph"/>
</dbReference>
<evidence type="ECO:0000256" key="5">
    <source>
        <dbReference type="ARBA" id="ARBA00023002"/>
    </source>
</evidence>
<keyword evidence="3" id="KW-0847">Vitamin C</keyword>